<protein>
    <recommendedName>
        <fullName evidence="4">Succinate-semialdehyde dehydrogenase, mitochondrial</fullName>
        <ecNumber evidence="3">1.2.1.24</ecNumber>
    </recommendedName>
    <alternativeName>
        <fullName evidence="6">NAD(+)-dependent succinic semialdehyde dehydrogenase</fullName>
    </alternativeName>
</protein>
<dbReference type="Pfam" id="PF00171">
    <property type="entry name" value="Aldedh"/>
    <property type="match status" value="1"/>
</dbReference>
<keyword evidence="11" id="KW-1185">Reference proteome</keyword>
<proteinExistence type="inferred from homology"/>
<dbReference type="InterPro" id="IPR029510">
    <property type="entry name" value="Ald_DH_CS_GLU"/>
</dbReference>
<dbReference type="PANTHER" id="PTHR43353">
    <property type="entry name" value="SUCCINATE-SEMIALDEHYDE DEHYDROGENASE, MITOCHONDRIAL"/>
    <property type="match status" value="1"/>
</dbReference>
<dbReference type="CDD" id="cd07103">
    <property type="entry name" value="ALDH_F5_SSADH_GabD"/>
    <property type="match status" value="1"/>
</dbReference>
<dbReference type="Gene3D" id="3.40.605.10">
    <property type="entry name" value="Aldehyde Dehydrogenase, Chain A, domain 1"/>
    <property type="match status" value="1"/>
</dbReference>
<feature type="active site" evidence="7">
    <location>
        <position position="282"/>
    </location>
</feature>
<evidence type="ECO:0000256" key="8">
    <source>
        <dbReference type="RuleBase" id="RU003345"/>
    </source>
</evidence>
<evidence type="ECO:0000256" key="7">
    <source>
        <dbReference type="PROSITE-ProRule" id="PRU10007"/>
    </source>
</evidence>
<dbReference type="AlphaFoldDB" id="A0ABD2NGN1"/>
<evidence type="ECO:0000256" key="4">
    <source>
        <dbReference type="ARBA" id="ARBA00019842"/>
    </source>
</evidence>
<feature type="domain" description="Aldehyde dehydrogenase" evidence="9">
    <location>
        <begin position="43"/>
        <end position="505"/>
    </location>
</feature>
<dbReference type="InterPro" id="IPR016161">
    <property type="entry name" value="Ald_DH/histidinol_DH"/>
</dbReference>
<dbReference type="InterPro" id="IPR016162">
    <property type="entry name" value="Ald_DH_N"/>
</dbReference>
<gene>
    <name evidence="10" type="ORF">HHI36_012886</name>
</gene>
<evidence type="ECO:0000259" key="9">
    <source>
        <dbReference type="Pfam" id="PF00171"/>
    </source>
</evidence>
<dbReference type="PANTHER" id="PTHR43353:SF5">
    <property type="entry name" value="SUCCINATE-SEMIALDEHYDE DEHYDROGENASE, MITOCHONDRIAL"/>
    <property type="match status" value="1"/>
</dbReference>
<evidence type="ECO:0000256" key="1">
    <source>
        <dbReference type="ARBA" id="ARBA00005176"/>
    </source>
</evidence>
<organism evidence="10 11">
    <name type="scientific">Cryptolaemus montrouzieri</name>
    <dbReference type="NCBI Taxonomy" id="559131"/>
    <lineage>
        <taxon>Eukaryota</taxon>
        <taxon>Metazoa</taxon>
        <taxon>Ecdysozoa</taxon>
        <taxon>Arthropoda</taxon>
        <taxon>Hexapoda</taxon>
        <taxon>Insecta</taxon>
        <taxon>Pterygota</taxon>
        <taxon>Neoptera</taxon>
        <taxon>Endopterygota</taxon>
        <taxon>Coleoptera</taxon>
        <taxon>Polyphaga</taxon>
        <taxon>Cucujiformia</taxon>
        <taxon>Coccinelloidea</taxon>
        <taxon>Coccinellidae</taxon>
        <taxon>Scymninae</taxon>
        <taxon>Scymnini</taxon>
        <taxon>Cryptolaemus</taxon>
    </lineage>
</organism>
<dbReference type="SUPFAM" id="SSF53720">
    <property type="entry name" value="ALDH-like"/>
    <property type="match status" value="1"/>
</dbReference>
<evidence type="ECO:0000256" key="5">
    <source>
        <dbReference type="ARBA" id="ARBA00023002"/>
    </source>
</evidence>
<dbReference type="PROSITE" id="PS00070">
    <property type="entry name" value="ALDEHYDE_DEHYDR_CYS"/>
    <property type="match status" value="1"/>
</dbReference>
<comment type="similarity">
    <text evidence="2 8">Belongs to the aldehyde dehydrogenase family.</text>
</comment>
<dbReference type="EMBL" id="JABFTP020000103">
    <property type="protein sequence ID" value="KAL3277542.1"/>
    <property type="molecule type" value="Genomic_DNA"/>
</dbReference>
<dbReference type="Gene3D" id="3.40.309.10">
    <property type="entry name" value="Aldehyde Dehydrogenase, Chain A, domain 2"/>
    <property type="match status" value="1"/>
</dbReference>
<dbReference type="InterPro" id="IPR050740">
    <property type="entry name" value="Aldehyde_DH_Superfamily"/>
</dbReference>
<dbReference type="InterPro" id="IPR016160">
    <property type="entry name" value="Ald_DH_CS_CYS"/>
</dbReference>
<reference evidence="10 11" key="1">
    <citation type="journal article" date="2021" name="BMC Biol.">
        <title>Horizontally acquired antibacterial genes associated with adaptive radiation of ladybird beetles.</title>
        <authorList>
            <person name="Li H.S."/>
            <person name="Tang X.F."/>
            <person name="Huang Y.H."/>
            <person name="Xu Z.Y."/>
            <person name="Chen M.L."/>
            <person name="Du X.Y."/>
            <person name="Qiu B.Y."/>
            <person name="Chen P.T."/>
            <person name="Zhang W."/>
            <person name="Slipinski A."/>
            <person name="Escalona H.E."/>
            <person name="Waterhouse R.M."/>
            <person name="Zwick A."/>
            <person name="Pang H."/>
        </authorList>
    </citation>
    <scope>NUCLEOTIDE SEQUENCE [LARGE SCALE GENOMIC DNA]</scope>
    <source>
        <strain evidence="10">SYSU2018</strain>
    </source>
</reference>
<dbReference type="InterPro" id="IPR016163">
    <property type="entry name" value="Ald_DH_C"/>
</dbReference>
<dbReference type="EC" id="1.2.1.24" evidence="3"/>
<accession>A0ABD2NGN1</accession>
<dbReference type="FunFam" id="3.40.605.10:FF:000005">
    <property type="entry name" value="Succinate-semialdehyde dehydrogenase I"/>
    <property type="match status" value="1"/>
</dbReference>
<evidence type="ECO:0000256" key="2">
    <source>
        <dbReference type="ARBA" id="ARBA00009986"/>
    </source>
</evidence>
<evidence type="ECO:0000313" key="11">
    <source>
        <dbReference type="Proteomes" id="UP001516400"/>
    </source>
</evidence>
<comment type="pathway">
    <text evidence="1">Amino-acid degradation; 4-aminobutanoate degradation.</text>
</comment>
<evidence type="ECO:0000256" key="6">
    <source>
        <dbReference type="ARBA" id="ARBA00030806"/>
    </source>
</evidence>
<dbReference type="FunFam" id="3.40.309.10:FF:000004">
    <property type="entry name" value="Succinate-semialdehyde dehydrogenase I"/>
    <property type="match status" value="1"/>
</dbReference>
<name>A0ABD2NGN1_9CUCU</name>
<sequence>MIFNLCKSSSHLIIKMQSCNTIPSRYLSHLHRIKQRAFVDGEWVCASTDKIFSVANPANGEILSKVPDMDVKDIEVAIKAASTAFKEWRNATAYERSKVLKEWYQLMVKNQETLAQIITLECGKPFTESIGEVNYGNSYIEYYAEEARRINGEVLQSTYRSKKYFVEKQPIGVVGLISAYNFPLAMITRKLAAALAAGCTTVVKPATDTPLTALAMAEIAQEAGIPKGVINVITSSHASNPIVVDYLCKSPDIRGISFTGSVQVGKIINEKCAPHVKRMNLELGGNAPFIVYNSADVDNAVQAAIASKFRNSGQTCVAPNRFLVQDGIFDCFVDNLVIEMRKLKMGNGTQSDVKIGPMINIAQLEKVRQLVDDAVSKGANVILGGKRAPLVGDLFYEPTVLTDVRETMALYSDEIFGPVVSIVKFRTEEESLFIANQTDVGLAGYIFSEDISQVFRVSKKLEVGMVGINEGIISAAEVPFGGVKQSGIGREGCHHGIEDFIDYKYICLGNLTL</sequence>
<dbReference type="InterPro" id="IPR015590">
    <property type="entry name" value="Aldehyde_DH_dom"/>
</dbReference>
<dbReference type="GO" id="GO:0004777">
    <property type="term" value="F:succinate-semialdehyde dehydrogenase (NAD+) activity"/>
    <property type="evidence" value="ECO:0007669"/>
    <property type="project" value="UniProtKB-EC"/>
</dbReference>
<dbReference type="Proteomes" id="UP001516400">
    <property type="component" value="Unassembled WGS sequence"/>
</dbReference>
<evidence type="ECO:0000313" key="10">
    <source>
        <dbReference type="EMBL" id="KAL3277542.1"/>
    </source>
</evidence>
<comment type="caution">
    <text evidence="10">The sequence shown here is derived from an EMBL/GenBank/DDBJ whole genome shotgun (WGS) entry which is preliminary data.</text>
</comment>
<dbReference type="PROSITE" id="PS00687">
    <property type="entry name" value="ALDEHYDE_DEHYDR_GLU"/>
    <property type="match status" value="1"/>
</dbReference>
<keyword evidence="5 8" id="KW-0560">Oxidoreductase</keyword>
<evidence type="ECO:0000256" key="3">
    <source>
        <dbReference type="ARBA" id="ARBA00013051"/>
    </source>
</evidence>